<reference evidence="2 3" key="1">
    <citation type="journal article" date="2016" name="Nat. Commun.">
        <title>Thousands of microbial genomes shed light on interconnected biogeochemical processes in an aquifer system.</title>
        <authorList>
            <person name="Anantharaman K."/>
            <person name="Brown C.T."/>
            <person name="Hug L.A."/>
            <person name="Sharon I."/>
            <person name="Castelle C.J."/>
            <person name="Probst A.J."/>
            <person name="Thomas B.C."/>
            <person name="Singh A."/>
            <person name="Wilkins M.J."/>
            <person name="Karaoz U."/>
            <person name="Brodie E.L."/>
            <person name="Williams K.H."/>
            <person name="Hubbard S.S."/>
            <person name="Banfield J.F."/>
        </authorList>
    </citation>
    <scope>NUCLEOTIDE SEQUENCE [LARGE SCALE GENOMIC DNA]</scope>
</reference>
<feature type="transmembrane region" description="Helical" evidence="1">
    <location>
        <begin position="324"/>
        <end position="344"/>
    </location>
</feature>
<protein>
    <recommendedName>
        <fullName evidence="4">SD-repeat containing protein B domain-containing protein</fullName>
    </recommendedName>
</protein>
<keyword evidence="1" id="KW-0472">Membrane</keyword>
<keyword evidence="1" id="KW-1133">Transmembrane helix</keyword>
<dbReference type="InterPro" id="IPR008969">
    <property type="entry name" value="CarboxyPept-like_regulatory"/>
</dbReference>
<dbReference type="Gene3D" id="2.60.40.10">
    <property type="entry name" value="Immunoglobulins"/>
    <property type="match status" value="1"/>
</dbReference>
<evidence type="ECO:0000256" key="1">
    <source>
        <dbReference type="SAM" id="Phobius"/>
    </source>
</evidence>
<dbReference type="InterPro" id="IPR013783">
    <property type="entry name" value="Ig-like_fold"/>
</dbReference>
<feature type="transmembrane region" description="Helical" evidence="1">
    <location>
        <begin position="140"/>
        <end position="166"/>
    </location>
</feature>
<accession>A0A1F6VLV7</accession>
<dbReference type="SUPFAM" id="SSF49478">
    <property type="entry name" value="Cna protein B-type domain"/>
    <property type="match status" value="1"/>
</dbReference>
<evidence type="ECO:0000313" key="2">
    <source>
        <dbReference type="EMBL" id="OGI70603.1"/>
    </source>
</evidence>
<evidence type="ECO:0008006" key="4">
    <source>
        <dbReference type="Google" id="ProtNLM"/>
    </source>
</evidence>
<dbReference type="EMBL" id="MFTT01000002">
    <property type="protein sequence ID" value="OGI70603.1"/>
    <property type="molecule type" value="Genomic_DNA"/>
</dbReference>
<sequence>MRIKIYMSNLRKIRIKFFFIFFIFIFPLLAVSVVEPSPALAQRSEIIFSWDMPGSFVLSPENFFNLDVFDRSGNTIYGDSLYNPSLEKNYDEVRNTTIFSYRYRNPSPEVFGFTIKFCSDKNQCGTPSSKTIAEERQETAVLAVAGTFMTFGILAGFLSSTLSYLFGIGFNATNIRALFSRGFYNFLTFLGIKKKSYIWGTVFDADTLIGLDPAYVVLHDASGNEIDTRITDINGRYGFVVASPGTYYISANKVDYLWPSKKLSGKQRHEIYDKLYFGEPIVISTAGDVIAKDIAMDALKINWNEIAKNERGYVSKWVKKDIRINRFSTGLFTAGFLISAAVFLMSPAGLNGPIFAFYVLVWIMRRARILKPSYKALLLSKADRLPIPFAVIKVFSEAGVQIGRAVSNQLGRYFLLVPLGTYYVTIEKKLLAPSEPVVSEVEPVEGPPPPARLAPAPAKPAGGYEKIYQSGSFRAKKIVNRTFRI</sequence>
<gene>
    <name evidence="2" type="ORF">A2824_00305</name>
</gene>
<dbReference type="STRING" id="1801743.A2824_00305"/>
<dbReference type="AlphaFoldDB" id="A0A1F6VLV7"/>
<name>A0A1F6VLV7_9BACT</name>
<proteinExistence type="predicted"/>
<dbReference type="SUPFAM" id="SSF49464">
    <property type="entry name" value="Carboxypeptidase regulatory domain-like"/>
    <property type="match status" value="1"/>
</dbReference>
<dbReference type="Proteomes" id="UP000178059">
    <property type="component" value="Unassembled WGS sequence"/>
</dbReference>
<evidence type="ECO:0000313" key="3">
    <source>
        <dbReference type="Proteomes" id="UP000178059"/>
    </source>
</evidence>
<comment type="caution">
    <text evidence="2">The sequence shown here is derived from an EMBL/GenBank/DDBJ whole genome shotgun (WGS) entry which is preliminary data.</text>
</comment>
<keyword evidence="1" id="KW-0812">Transmembrane</keyword>
<organism evidence="2 3">
    <name type="scientific">Candidatus Nomurabacteria bacterium RIFCSPHIGHO2_01_FULL_42_16</name>
    <dbReference type="NCBI Taxonomy" id="1801743"/>
    <lineage>
        <taxon>Bacteria</taxon>
        <taxon>Candidatus Nomuraibacteriota</taxon>
    </lineage>
</organism>